<keyword evidence="1" id="KW-0547">Nucleotide-binding</keyword>
<dbReference type="PANTHER" id="PTHR11815:SF10">
    <property type="entry name" value="SUCCINATE--COA LIGASE [GDP-FORMING] SUBUNIT BETA, MITOCHONDRIAL"/>
    <property type="match status" value="1"/>
</dbReference>
<dbReference type="Proteomes" id="UP001157069">
    <property type="component" value="Unassembled WGS sequence"/>
</dbReference>
<dbReference type="PANTHER" id="PTHR11815">
    <property type="entry name" value="SUCCINYL-COA SYNTHETASE BETA CHAIN"/>
    <property type="match status" value="1"/>
</dbReference>
<dbReference type="PROSITE" id="PS50975">
    <property type="entry name" value="ATP_GRASP"/>
    <property type="match status" value="1"/>
</dbReference>
<proteinExistence type="predicted"/>
<evidence type="ECO:0000256" key="1">
    <source>
        <dbReference type="PROSITE-ProRule" id="PRU00409"/>
    </source>
</evidence>
<comment type="caution">
    <text evidence="4">The sequence shown here is derived from an EMBL/GenBank/DDBJ whole genome shotgun (WGS) entry which is preliminary data.</text>
</comment>
<protein>
    <recommendedName>
        <fullName evidence="3">ATP-grasp domain-containing protein</fullName>
    </recommendedName>
</protein>
<gene>
    <name evidence="4" type="ORF">GCM10025869_17900</name>
</gene>
<dbReference type="Gene3D" id="3.30.1490.20">
    <property type="entry name" value="ATP-grasp fold, A domain"/>
    <property type="match status" value="1"/>
</dbReference>
<feature type="region of interest" description="Disordered" evidence="2">
    <location>
        <begin position="134"/>
        <end position="173"/>
    </location>
</feature>
<dbReference type="InterPro" id="IPR013815">
    <property type="entry name" value="ATP_grasp_subdomain_1"/>
</dbReference>
<evidence type="ECO:0000259" key="3">
    <source>
        <dbReference type="PROSITE" id="PS50975"/>
    </source>
</evidence>
<feature type="compositionally biased region" description="Low complexity" evidence="2">
    <location>
        <begin position="143"/>
        <end position="166"/>
    </location>
</feature>
<name>A0ABQ6JUS9_9MICO</name>
<evidence type="ECO:0000313" key="5">
    <source>
        <dbReference type="Proteomes" id="UP001157069"/>
    </source>
</evidence>
<dbReference type="InterPro" id="IPR013650">
    <property type="entry name" value="ATP-grasp_succ-CoA_synth-type"/>
</dbReference>
<dbReference type="SUPFAM" id="SSF56059">
    <property type="entry name" value="Glutathione synthetase ATP-binding domain-like"/>
    <property type="match status" value="1"/>
</dbReference>
<sequence>MDLYEYQARDMFEKHGVPVLAGIVADTPAEARAAAEKLGGVTVVKAQVKTGGRGKAGGVKVAKTPADAEAAAEAILGLDIKGHVVKRLMVAAGADITQEYYFSVLLDRANRSYLSLASFEGGMEIEQLAEERPEALARVEVDPSSASPSTRRARSPSPRSSPPSSSRRSRPSS</sequence>
<evidence type="ECO:0000256" key="2">
    <source>
        <dbReference type="SAM" id="MobiDB-lite"/>
    </source>
</evidence>
<feature type="domain" description="ATP-grasp" evidence="3">
    <location>
        <begin position="9"/>
        <end position="54"/>
    </location>
</feature>
<dbReference type="EMBL" id="BSVA01000001">
    <property type="protein sequence ID" value="GMA91261.1"/>
    <property type="molecule type" value="Genomic_DNA"/>
</dbReference>
<keyword evidence="5" id="KW-1185">Reference proteome</keyword>
<dbReference type="Pfam" id="PF08442">
    <property type="entry name" value="ATP-grasp_2"/>
    <property type="match status" value="1"/>
</dbReference>
<dbReference type="InterPro" id="IPR011761">
    <property type="entry name" value="ATP-grasp"/>
</dbReference>
<evidence type="ECO:0000313" key="4">
    <source>
        <dbReference type="EMBL" id="GMA91261.1"/>
    </source>
</evidence>
<reference evidence="5" key="1">
    <citation type="journal article" date="2019" name="Int. J. Syst. Evol. Microbiol.">
        <title>The Global Catalogue of Microorganisms (GCM) 10K type strain sequencing project: providing services to taxonomists for standard genome sequencing and annotation.</title>
        <authorList>
            <consortium name="The Broad Institute Genomics Platform"/>
            <consortium name="The Broad Institute Genome Sequencing Center for Infectious Disease"/>
            <person name="Wu L."/>
            <person name="Ma J."/>
        </authorList>
    </citation>
    <scope>NUCLEOTIDE SEQUENCE [LARGE SCALE GENOMIC DNA]</scope>
    <source>
        <strain evidence="5">NBRC 108755</strain>
    </source>
</reference>
<organism evidence="4 5">
    <name type="scientific">Homoserinibacter gongjuensis</name>
    <dbReference type="NCBI Taxonomy" id="1162968"/>
    <lineage>
        <taxon>Bacteria</taxon>
        <taxon>Bacillati</taxon>
        <taxon>Actinomycetota</taxon>
        <taxon>Actinomycetes</taxon>
        <taxon>Micrococcales</taxon>
        <taxon>Microbacteriaceae</taxon>
        <taxon>Homoserinibacter</taxon>
    </lineage>
</organism>
<accession>A0ABQ6JUS9</accession>
<keyword evidence="1" id="KW-0067">ATP-binding</keyword>